<keyword evidence="2" id="KW-0560">Oxidoreductase</keyword>
<comment type="caution">
    <text evidence="4">The sequence shown here is derived from an EMBL/GenBank/DDBJ whole genome shotgun (WGS) entry which is preliminary data.</text>
</comment>
<dbReference type="InterPro" id="IPR020843">
    <property type="entry name" value="ER"/>
</dbReference>
<dbReference type="GO" id="GO:0016651">
    <property type="term" value="F:oxidoreductase activity, acting on NAD(P)H"/>
    <property type="evidence" value="ECO:0007669"/>
    <property type="project" value="InterPro"/>
</dbReference>
<dbReference type="CDD" id="cd08249">
    <property type="entry name" value="enoyl_reductase_like"/>
    <property type="match status" value="1"/>
</dbReference>
<sequence length="303" mass="31797">MASGNNTAAFLTEAKAHPFVVGSAPVWTPGANEILVKNEAVAINPVDGNLQYMAIFPLNYPTVLGQDVAGKVIAVGPGVTRFQVGDRVVGHATSMISGRQQDGGFQLHTILQTNMASPIPTSMSYETAVVLPLGLSTAAASMFQKDLLNLQRPLEPSRPANGETFLVWGGASSVGSNAIQLAVAAGYEVITTASPHNFEYVRKLGASQVFDYKSPTVREDLLTALEPKTLAGVLDCIGAEAWAICVDLASQGYLRGVSAEGTRVWILQTAPEPLVAGQGLESVQAAVDLQRAGVSAKKVIVKL</sequence>
<reference evidence="4" key="1">
    <citation type="submission" date="2022-07" db="EMBL/GenBank/DDBJ databases">
        <title>Genome Sequence of Xylaria arbuscula.</title>
        <authorList>
            <person name="Buettner E."/>
        </authorList>
    </citation>
    <scope>NUCLEOTIDE SEQUENCE</scope>
    <source>
        <strain evidence="4">VT107</strain>
    </source>
</reference>
<dbReference type="Gene3D" id="3.40.50.720">
    <property type="entry name" value="NAD(P)-binding Rossmann-like Domain"/>
    <property type="match status" value="1"/>
</dbReference>
<dbReference type="InterPro" id="IPR011032">
    <property type="entry name" value="GroES-like_sf"/>
</dbReference>
<evidence type="ECO:0000259" key="3">
    <source>
        <dbReference type="SMART" id="SM00829"/>
    </source>
</evidence>
<dbReference type="Pfam" id="PF00107">
    <property type="entry name" value="ADH_zinc_N"/>
    <property type="match status" value="1"/>
</dbReference>
<comment type="similarity">
    <text evidence="1">Belongs to the zinc-containing alcohol dehydrogenase family.</text>
</comment>
<protein>
    <recommendedName>
        <fullName evidence="3">Enoyl reductase (ER) domain-containing protein</fullName>
    </recommendedName>
</protein>
<dbReference type="InterPro" id="IPR013149">
    <property type="entry name" value="ADH-like_C"/>
</dbReference>
<dbReference type="InterPro" id="IPR013154">
    <property type="entry name" value="ADH-like_N"/>
</dbReference>
<gene>
    <name evidence="4" type="ORF">NPX13_g4633</name>
</gene>
<dbReference type="PANTHER" id="PTHR45348">
    <property type="entry name" value="HYPOTHETICAL OXIDOREDUCTASE (EUROFUNG)"/>
    <property type="match status" value="1"/>
</dbReference>
<proteinExistence type="inferred from homology"/>
<dbReference type="AlphaFoldDB" id="A0A9W8NG44"/>
<accession>A0A9W8NG44</accession>
<dbReference type="SUPFAM" id="SSF50129">
    <property type="entry name" value="GroES-like"/>
    <property type="match status" value="1"/>
</dbReference>
<dbReference type="Pfam" id="PF08240">
    <property type="entry name" value="ADH_N"/>
    <property type="match status" value="1"/>
</dbReference>
<evidence type="ECO:0000313" key="4">
    <source>
        <dbReference type="EMBL" id="KAJ3573623.1"/>
    </source>
</evidence>
<name>A0A9W8NG44_9PEZI</name>
<dbReference type="EMBL" id="JANPWZ010000669">
    <property type="protein sequence ID" value="KAJ3573623.1"/>
    <property type="molecule type" value="Genomic_DNA"/>
</dbReference>
<keyword evidence="5" id="KW-1185">Reference proteome</keyword>
<dbReference type="SUPFAM" id="SSF51735">
    <property type="entry name" value="NAD(P)-binding Rossmann-fold domains"/>
    <property type="match status" value="1"/>
</dbReference>
<organism evidence="4 5">
    <name type="scientific">Xylaria arbuscula</name>
    <dbReference type="NCBI Taxonomy" id="114810"/>
    <lineage>
        <taxon>Eukaryota</taxon>
        <taxon>Fungi</taxon>
        <taxon>Dikarya</taxon>
        <taxon>Ascomycota</taxon>
        <taxon>Pezizomycotina</taxon>
        <taxon>Sordariomycetes</taxon>
        <taxon>Xylariomycetidae</taxon>
        <taxon>Xylariales</taxon>
        <taxon>Xylariaceae</taxon>
        <taxon>Xylaria</taxon>
    </lineage>
</organism>
<evidence type="ECO:0000256" key="2">
    <source>
        <dbReference type="ARBA" id="ARBA00023002"/>
    </source>
</evidence>
<dbReference type="VEuPathDB" id="FungiDB:F4678DRAFT_486477"/>
<evidence type="ECO:0000313" key="5">
    <source>
        <dbReference type="Proteomes" id="UP001148614"/>
    </source>
</evidence>
<evidence type="ECO:0000256" key="1">
    <source>
        <dbReference type="ARBA" id="ARBA00008072"/>
    </source>
</evidence>
<dbReference type="PANTHER" id="PTHR45348:SF2">
    <property type="entry name" value="ZINC-TYPE ALCOHOL DEHYDROGENASE-LIKE PROTEIN C2E1P3.01"/>
    <property type="match status" value="1"/>
</dbReference>
<dbReference type="SMART" id="SM00829">
    <property type="entry name" value="PKS_ER"/>
    <property type="match status" value="1"/>
</dbReference>
<feature type="domain" description="Enoyl reductase (ER)" evidence="3">
    <location>
        <begin position="22"/>
        <end position="301"/>
    </location>
</feature>
<dbReference type="Proteomes" id="UP001148614">
    <property type="component" value="Unassembled WGS sequence"/>
</dbReference>
<dbReference type="InterPro" id="IPR036291">
    <property type="entry name" value="NAD(P)-bd_dom_sf"/>
</dbReference>
<dbReference type="InterPro" id="IPR047122">
    <property type="entry name" value="Trans-enoyl_RdTase-like"/>
</dbReference>
<dbReference type="Gene3D" id="3.90.180.10">
    <property type="entry name" value="Medium-chain alcohol dehydrogenases, catalytic domain"/>
    <property type="match status" value="1"/>
</dbReference>